<keyword evidence="5 10" id="KW-1133">Transmembrane helix</keyword>
<keyword evidence="9" id="KW-0676">Redox-active center</keyword>
<comment type="similarity">
    <text evidence="2">Belongs to the VKOR family.</text>
</comment>
<dbReference type="GO" id="GO:0016020">
    <property type="term" value="C:membrane"/>
    <property type="evidence" value="ECO:0007669"/>
    <property type="project" value="UniProtKB-SubCell"/>
</dbReference>
<organism evidence="12 13">
    <name type="scientific">Candidatus Taylorbacteria bacterium RIFCSPLOWO2_01_FULL_45_15b</name>
    <dbReference type="NCBI Taxonomy" id="1802319"/>
    <lineage>
        <taxon>Bacteria</taxon>
        <taxon>Candidatus Tayloriibacteriota</taxon>
    </lineage>
</organism>
<name>A0A1G2N7D1_9BACT</name>
<sequence length="73" mass="8227">MVIFVSRFLDKRLKKLMIAAIVLASVGFLVSLLLLYVQAFVLHAYCLYCLLSAGTSTLLFILGMAILRQIKKY</sequence>
<keyword evidence="8" id="KW-1015">Disulfide bond</keyword>
<dbReference type="InterPro" id="IPR038354">
    <property type="entry name" value="VKOR_sf"/>
</dbReference>
<dbReference type="Gene3D" id="1.20.1440.130">
    <property type="entry name" value="VKOR domain"/>
    <property type="match status" value="1"/>
</dbReference>
<dbReference type="GO" id="GO:0048038">
    <property type="term" value="F:quinone binding"/>
    <property type="evidence" value="ECO:0007669"/>
    <property type="project" value="UniProtKB-KW"/>
</dbReference>
<accession>A0A1G2N7D1</accession>
<evidence type="ECO:0000313" key="12">
    <source>
        <dbReference type="EMBL" id="OHA32010.1"/>
    </source>
</evidence>
<evidence type="ECO:0000256" key="8">
    <source>
        <dbReference type="ARBA" id="ARBA00023157"/>
    </source>
</evidence>
<dbReference type="STRING" id="1802319.A2928_00260"/>
<gene>
    <name evidence="12" type="ORF">A2928_00260</name>
</gene>
<keyword evidence="7 10" id="KW-0472">Membrane</keyword>
<evidence type="ECO:0000313" key="13">
    <source>
        <dbReference type="Proteomes" id="UP000176221"/>
    </source>
</evidence>
<evidence type="ECO:0000256" key="5">
    <source>
        <dbReference type="ARBA" id="ARBA00022989"/>
    </source>
</evidence>
<dbReference type="AlphaFoldDB" id="A0A1G2N7D1"/>
<evidence type="ECO:0000256" key="1">
    <source>
        <dbReference type="ARBA" id="ARBA00004141"/>
    </source>
</evidence>
<dbReference type="GO" id="GO:0016491">
    <property type="term" value="F:oxidoreductase activity"/>
    <property type="evidence" value="ECO:0007669"/>
    <property type="project" value="UniProtKB-KW"/>
</dbReference>
<evidence type="ECO:0000259" key="11">
    <source>
        <dbReference type="Pfam" id="PF07884"/>
    </source>
</evidence>
<comment type="caution">
    <text evidence="12">The sequence shown here is derived from an EMBL/GenBank/DDBJ whole genome shotgun (WGS) entry which is preliminary data.</text>
</comment>
<evidence type="ECO:0000256" key="7">
    <source>
        <dbReference type="ARBA" id="ARBA00023136"/>
    </source>
</evidence>
<keyword evidence="4" id="KW-0874">Quinone</keyword>
<evidence type="ECO:0000256" key="4">
    <source>
        <dbReference type="ARBA" id="ARBA00022719"/>
    </source>
</evidence>
<evidence type="ECO:0000256" key="9">
    <source>
        <dbReference type="ARBA" id="ARBA00023284"/>
    </source>
</evidence>
<dbReference type="Proteomes" id="UP000176221">
    <property type="component" value="Unassembled WGS sequence"/>
</dbReference>
<feature type="transmembrane region" description="Helical" evidence="10">
    <location>
        <begin position="16"/>
        <end position="36"/>
    </location>
</feature>
<comment type="subcellular location">
    <subcellularLocation>
        <location evidence="1">Membrane</location>
        <topology evidence="1">Multi-pass membrane protein</topology>
    </subcellularLocation>
</comment>
<feature type="transmembrane region" description="Helical" evidence="10">
    <location>
        <begin position="42"/>
        <end position="67"/>
    </location>
</feature>
<reference evidence="12 13" key="1">
    <citation type="journal article" date="2016" name="Nat. Commun.">
        <title>Thousands of microbial genomes shed light on interconnected biogeochemical processes in an aquifer system.</title>
        <authorList>
            <person name="Anantharaman K."/>
            <person name="Brown C.T."/>
            <person name="Hug L.A."/>
            <person name="Sharon I."/>
            <person name="Castelle C.J."/>
            <person name="Probst A.J."/>
            <person name="Thomas B.C."/>
            <person name="Singh A."/>
            <person name="Wilkins M.J."/>
            <person name="Karaoz U."/>
            <person name="Brodie E.L."/>
            <person name="Williams K.H."/>
            <person name="Hubbard S.S."/>
            <person name="Banfield J.F."/>
        </authorList>
    </citation>
    <scope>NUCLEOTIDE SEQUENCE [LARGE SCALE GENOMIC DNA]</scope>
</reference>
<evidence type="ECO:0000256" key="10">
    <source>
        <dbReference type="SAM" id="Phobius"/>
    </source>
</evidence>
<evidence type="ECO:0000256" key="3">
    <source>
        <dbReference type="ARBA" id="ARBA00022692"/>
    </source>
</evidence>
<proteinExistence type="inferred from homology"/>
<protein>
    <recommendedName>
        <fullName evidence="11">Vitamin K epoxide reductase domain-containing protein</fullName>
    </recommendedName>
</protein>
<dbReference type="EMBL" id="MHRX01000056">
    <property type="protein sequence ID" value="OHA32010.1"/>
    <property type="molecule type" value="Genomic_DNA"/>
</dbReference>
<keyword evidence="6" id="KW-0560">Oxidoreductase</keyword>
<evidence type="ECO:0000256" key="2">
    <source>
        <dbReference type="ARBA" id="ARBA00006214"/>
    </source>
</evidence>
<feature type="domain" description="Vitamin K epoxide reductase" evidence="11">
    <location>
        <begin position="10"/>
        <end position="62"/>
    </location>
</feature>
<evidence type="ECO:0000256" key="6">
    <source>
        <dbReference type="ARBA" id="ARBA00023002"/>
    </source>
</evidence>
<keyword evidence="3 10" id="KW-0812">Transmembrane</keyword>
<dbReference type="InterPro" id="IPR012932">
    <property type="entry name" value="VKOR"/>
</dbReference>
<dbReference type="Pfam" id="PF07884">
    <property type="entry name" value="VKOR"/>
    <property type="match status" value="1"/>
</dbReference>